<sequence length="34" mass="3826">MVSRSSSKCSFANSKGCVNHEDVMHQILSRQYVP</sequence>
<protein>
    <submittedName>
        <fullName evidence="2">Uncharacterized protein</fullName>
    </submittedName>
</protein>
<evidence type="ECO:0000313" key="2">
    <source>
        <dbReference type="WBParaSite" id="PS1159_v2.g11942.t1"/>
    </source>
</evidence>
<evidence type="ECO:0000313" key="1">
    <source>
        <dbReference type="Proteomes" id="UP000887580"/>
    </source>
</evidence>
<accession>A0AC35F0Y6</accession>
<reference evidence="2" key="1">
    <citation type="submission" date="2022-11" db="UniProtKB">
        <authorList>
            <consortium name="WormBaseParasite"/>
        </authorList>
    </citation>
    <scope>IDENTIFICATION</scope>
</reference>
<dbReference type="WBParaSite" id="PS1159_v2.g11942.t1">
    <property type="protein sequence ID" value="PS1159_v2.g11942.t1"/>
    <property type="gene ID" value="PS1159_v2.g11942"/>
</dbReference>
<proteinExistence type="predicted"/>
<name>A0AC35F0Y6_9BILA</name>
<dbReference type="Proteomes" id="UP000887580">
    <property type="component" value="Unplaced"/>
</dbReference>
<organism evidence="1 2">
    <name type="scientific">Panagrolaimus sp. PS1159</name>
    <dbReference type="NCBI Taxonomy" id="55785"/>
    <lineage>
        <taxon>Eukaryota</taxon>
        <taxon>Metazoa</taxon>
        <taxon>Ecdysozoa</taxon>
        <taxon>Nematoda</taxon>
        <taxon>Chromadorea</taxon>
        <taxon>Rhabditida</taxon>
        <taxon>Tylenchina</taxon>
        <taxon>Panagrolaimomorpha</taxon>
        <taxon>Panagrolaimoidea</taxon>
        <taxon>Panagrolaimidae</taxon>
        <taxon>Panagrolaimus</taxon>
    </lineage>
</organism>